<comment type="catalytic activity">
    <reaction evidence="20">
        <text>D-glyceraldehyde 3-phosphate + phosphate + NAD(+) = (2R)-3-phospho-glyceroyl phosphate + NADH + H(+)</text>
        <dbReference type="Rhea" id="RHEA:10300"/>
        <dbReference type="ChEBI" id="CHEBI:15378"/>
        <dbReference type="ChEBI" id="CHEBI:43474"/>
        <dbReference type="ChEBI" id="CHEBI:57540"/>
        <dbReference type="ChEBI" id="CHEBI:57604"/>
        <dbReference type="ChEBI" id="CHEBI:57945"/>
        <dbReference type="ChEBI" id="CHEBI:59776"/>
        <dbReference type="EC" id="1.2.1.12"/>
    </reaction>
</comment>
<keyword evidence="11" id="KW-0702">S-nitrosylation</keyword>
<evidence type="ECO:0000256" key="20">
    <source>
        <dbReference type="ARBA" id="ARBA00047698"/>
    </source>
</evidence>
<dbReference type="EMBL" id="JAIQCJ010001354">
    <property type="protein sequence ID" value="KAJ8790519.1"/>
    <property type="molecule type" value="Genomic_DNA"/>
</dbReference>
<dbReference type="GO" id="GO:0005634">
    <property type="term" value="C:nucleus"/>
    <property type="evidence" value="ECO:0007669"/>
    <property type="project" value="UniProtKB-SubCell"/>
</dbReference>
<comment type="pathway">
    <text evidence="4">Carbohydrate degradation; glycolysis; pyruvate from D-glyceraldehyde 3-phosphate: step 1/5.</text>
</comment>
<keyword evidence="14" id="KW-0520">NAD</keyword>
<evidence type="ECO:0000256" key="5">
    <source>
        <dbReference type="ARBA" id="ARBA00007406"/>
    </source>
</evidence>
<dbReference type="PRINTS" id="PR00078">
    <property type="entry name" value="G3PDHDRGNASE"/>
</dbReference>
<evidence type="ECO:0000256" key="3">
    <source>
        <dbReference type="ARBA" id="ARBA00004514"/>
    </source>
</evidence>
<keyword evidence="8" id="KW-0963">Cytoplasm</keyword>
<evidence type="ECO:0000256" key="6">
    <source>
        <dbReference type="ARBA" id="ARBA00013119"/>
    </source>
</evidence>
<keyword evidence="24" id="KW-1185">Reference proteome</keyword>
<evidence type="ECO:0000256" key="13">
    <source>
        <dbReference type="ARBA" id="ARBA00023002"/>
    </source>
</evidence>
<accession>A0AB34HIY6</accession>
<dbReference type="GO" id="GO:0006915">
    <property type="term" value="P:apoptotic process"/>
    <property type="evidence" value="ECO:0007669"/>
    <property type="project" value="UniProtKB-KW"/>
</dbReference>
<dbReference type="Gene3D" id="3.30.360.10">
    <property type="entry name" value="Dihydrodipicolinate Reductase, domain 2"/>
    <property type="match status" value="1"/>
</dbReference>
<dbReference type="Pfam" id="PF02800">
    <property type="entry name" value="Gp_dh_C"/>
    <property type="match status" value="1"/>
</dbReference>
<evidence type="ECO:0000256" key="15">
    <source>
        <dbReference type="ARBA" id="ARBA00023152"/>
    </source>
</evidence>
<evidence type="ECO:0000256" key="19">
    <source>
        <dbReference type="ARBA" id="ARBA00046997"/>
    </source>
</evidence>
<keyword evidence="13" id="KW-0560">Oxidoreductase</keyword>
<evidence type="ECO:0000256" key="10">
    <source>
        <dbReference type="ARBA" id="ARBA00022703"/>
    </source>
</evidence>
<dbReference type="GO" id="GO:0005856">
    <property type="term" value="C:cytoskeleton"/>
    <property type="evidence" value="ECO:0007669"/>
    <property type="project" value="UniProtKB-SubCell"/>
</dbReference>
<organism evidence="23 24">
    <name type="scientific">Eschrichtius robustus</name>
    <name type="common">California gray whale</name>
    <name type="synonym">Eschrichtius gibbosus</name>
    <dbReference type="NCBI Taxonomy" id="9764"/>
    <lineage>
        <taxon>Eukaryota</taxon>
        <taxon>Metazoa</taxon>
        <taxon>Chordata</taxon>
        <taxon>Craniata</taxon>
        <taxon>Vertebrata</taxon>
        <taxon>Euteleostomi</taxon>
        <taxon>Mammalia</taxon>
        <taxon>Eutheria</taxon>
        <taxon>Laurasiatheria</taxon>
        <taxon>Artiodactyla</taxon>
        <taxon>Whippomorpha</taxon>
        <taxon>Cetacea</taxon>
        <taxon>Mysticeti</taxon>
        <taxon>Eschrichtiidae</taxon>
        <taxon>Eschrichtius</taxon>
    </lineage>
</organism>
<name>A0AB34HIY6_ESCRO</name>
<sequence>MAVGLPCSYWHCQGCGQGHPGAEWEVHRLVFRVSTPNMLVMDQTCHLGKAAQNDIKKVVKQTSEVPLKSTLGYTEDQVGSCNFNSDTHSATFSAGVGIALNDCFVKLISWYDNEFGYSNRVVGPIVRVASEE</sequence>
<dbReference type="InterPro" id="IPR020831">
    <property type="entry name" value="GlycerAld/Erythrose_P_DH"/>
</dbReference>
<reference evidence="23 24" key="1">
    <citation type="submission" date="2022-11" db="EMBL/GenBank/DDBJ databases">
        <title>Whole genome sequence of Eschrichtius robustus ER-17-0199.</title>
        <authorList>
            <person name="Bruniche-Olsen A."/>
            <person name="Black A.N."/>
            <person name="Fields C.J."/>
            <person name="Walden K."/>
            <person name="Dewoody J.A."/>
        </authorList>
    </citation>
    <scope>NUCLEOTIDE SEQUENCE [LARGE SCALE GENOMIC DNA]</scope>
    <source>
        <strain evidence="23">ER-17-0199</strain>
        <tissue evidence="23">Blubber</tissue>
    </source>
</reference>
<dbReference type="GO" id="GO:0016740">
    <property type="term" value="F:transferase activity"/>
    <property type="evidence" value="ECO:0007669"/>
    <property type="project" value="UniProtKB-KW"/>
</dbReference>
<evidence type="ECO:0000256" key="7">
    <source>
        <dbReference type="ARBA" id="ARBA00021022"/>
    </source>
</evidence>
<dbReference type="AlphaFoldDB" id="A0AB34HIY6"/>
<evidence type="ECO:0000256" key="2">
    <source>
        <dbReference type="ARBA" id="ARBA00004245"/>
    </source>
</evidence>
<keyword evidence="15" id="KW-0324">Glycolysis</keyword>
<dbReference type="PANTHER" id="PTHR10836">
    <property type="entry name" value="GLYCERALDEHYDE 3-PHOSPHATE DEHYDROGENASE"/>
    <property type="match status" value="1"/>
</dbReference>
<keyword evidence="10" id="KW-0053">Apoptosis</keyword>
<evidence type="ECO:0000256" key="16">
    <source>
        <dbReference type="ARBA" id="ARBA00023212"/>
    </source>
</evidence>
<comment type="catalytic activity">
    <reaction evidence="21">
        <text>S-nitroso-L-cysteinyl-[GAPDH] + L-cysteinyl-[protein] = L-cysteinyl-[GAPDH] + S-nitroso-L-cysteinyl-[protein]</text>
        <dbReference type="Rhea" id="RHEA:66684"/>
        <dbReference type="Rhea" id="RHEA-COMP:10131"/>
        <dbReference type="Rhea" id="RHEA-COMP:17089"/>
        <dbReference type="Rhea" id="RHEA-COMP:17090"/>
        <dbReference type="Rhea" id="RHEA-COMP:17091"/>
        <dbReference type="ChEBI" id="CHEBI:29950"/>
        <dbReference type="ChEBI" id="CHEBI:149494"/>
    </reaction>
    <physiologicalReaction direction="left-to-right" evidence="21">
        <dbReference type="Rhea" id="RHEA:66685"/>
    </physiologicalReaction>
</comment>
<evidence type="ECO:0000313" key="24">
    <source>
        <dbReference type="Proteomes" id="UP001159641"/>
    </source>
</evidence>
<evidence type="ECO:0000256" key="12">
    <source>
        <dbReference type="ARBA" id="ARBA00022845"/>
    </source>
</evidence>
<dbReference type="InterPro" id="IPR020829">
    <property type="entry name" value="GlycerAld_3-P_DH_cat"/>
</dbReference>
<comment type="caution">
    <text evidence="23">The sequence shown here is derived from an EMBL/GenBank/DDBJ whole genome shotgun (WGS) entry which is preliminary data.</text>
</comment>
<dbReference type="GO" id="GO:0006096">
    <property type="term" value="P:glycolytic process"/>
    <property type="evidence" value="ECO:0007669"/>
    <property type="project" value="UniProtKB-KW"/>
</dbReference>
<evidence type="ECO:0000256" key="21">
    <source>
        <dbReference type="ARBA" id="ARBA00048005"/>
    </source>
</evidence>
<comment type="subcellular location">
    <subcellularLocation>
        <location evidence="2">Cytoplasm</location>
        <location evidence="2">Cytoskeleton</location>
    </subcellularLocation>
    <subcellularLocation>
        <location evidence="3">Cytoplasm</location>
        <location evidence="3">Cytosol</location>
    </subcellularLocation>
    <subcellularLocation>
        <location evidence="1">Nucleus</location>
    </subcellularLocation>
</comment>
<evidence type="ECO:0000256" key="14">
    <source>
        <dbReference type="ARBA" id="ARBA00023027"/>
    </source>
</evidence>
<evidence type="ECO:0000256" key="4">
    <source>
        <dbReference type="ARBA" id="ARBA00004869"/>
    </source>
</evidence>
<dbReference type="PANTHER" id="PTHR10836:SF111">
    <property type="entry name" value="GLYCERALDEHYDE-3-PHOSPHATE DEHYDROGENASE"/>
    <property type="match status" value="1"/>
</dbReference>
<comment type="similarity">
    <text evidence="5">Belongs to the glyceraldehyde-3-phosphate dehydrogenase family.</text>
</comment>
<gene>
    <name evidence="23" type="ORF">J1605_004492</name>
</gene>
<evidence type="ECO:0000256" key="8">
    <source>
        <dbReference type="ARBA" id="ARBA00022490"/>
    </source>
</evidence>
<evidence type="ECO:0000256" key="11">
    <source>
        <dbReference type="ARBA" id="ARBA00022799"/>
    </source>
</evidence>
<feature type="domain" description="Glyceraldehyde 3-phosphate dehydrogenase catalytic" evidence="22">
    <location>
        <begin position="28"/>
        <end position="111"/>
    </location>
</feature>
<evidence type="ECO:0000256" key="18">
    <source>
        <dbReference type="ARBA" id="ARBA00031890"/>
    </source>
</evidence>
<evidence type="ECO:0000313" key="23">
    <source>
        <dbReference type="EMBL" id="KAJ8790519.1"/>
    </source>
</evidence>
<dbReference type="Proteomes" id="UP001159641">
    <property type="component" value="Unassembled WGS sequence"/>
</dbReference>
<dbReference type="EC" id="1.2.1.12" evidence="6"/>
<evidence type="ECO:0000256" key="17">
    <source>
        <dbReference type="ARBA" id="ARBA00023242"/>
    </source>
</evidence>
<keyword evidence="17" id="KW-0539">Nucleus</keyword>
<dbReference type="GO" id="GO:0006417">
    <property type="term" value="P:regulation of translation"/>
    <property type="evidence" value="ECO:0007669"/>
    <property type="project" value="UniProtKB-KW"/>
</dbReference>
<dbReference type="GO" id="GO:0004365">
    <property type="term" value="F:glyceraldehyde-3-phosphate dehydrogenase (NAD+) (phosphorylating) activity"/>
    <property type="evidence" value="ECO:0007669"/>
    <property type="project" value="UniProtKB-EC"/>
</dbReference>
<dbReference type="GO" id="GO:0005829">
    <property type="term" value="C:cytosol"/>
    <property type="evidence" value="ECO:0007669"/>
    <property type="project" value="UniProtKB-SubCell"/>
</dbReference>
<keyword evidence="16" id="KW-0206">Cytoskeleton</keyword>
<keyword evidence="9" id="KW-0808">Transferase</keyword>
<evidence type="ECO:0000256" key="9">
    <source>
        <dbReference type="ARBA" id="ARBA00022679"/>
    </source>
</evidence>
<evidence type="ECO:0000259" key="22">
    <source>
        <dbReference type="Pfam" id="PF02800"/>
    </source>
</evidence>
<comment type="subunit">
    <text evidence="19">Homotetramer. Interacts with TPPP; the interaction is direct. Interacts (when S-nitrosylated) with SIAH1; leading to nuclear translocation. Interacts with RILPL1/GOSPEL, leading to prevent the interaction between GAPDH and SIAH1 and prevent nuclear translocation. Interacts with CHP1; the interaction increases the binding of CHP1 with microtubules. Associates with microtubules. Interacts with EIF1AD, USP25, PRKCI and WARS1. Interacts with phosphorylated RPL13A; inhibited by oxidatively-modified low-densitity lipoprotein (LDL(ox)). Component of the GAIT complex. Interacts with FKBP6; leading to inhibit GAPDH catalytic activity. Interacts with TRAF2, promoting TRAF2 ubiquitination. Interacts with TRAF3, promoting TRAF3 ubiquitination.</text>
</comment>
<protein>
    <recommendedName>
        <fullName evidence="7">Glyceraldehyde-3-phosphate dehydrogenase</fullName>
        <ecNumber evidence="6">1.2.1.12</ecNumber>
    </recommendedName>
    <alternativeName>
        <fullName evidence="18">Peptidyl-cysteine S-nitrosylase GAPDH</fullName>
    </alternativeName>
</protein>
<proteinExistence type="inferred from homology"/>
<evidence type="ECO:0000256" key="1">
    <source>
        <dbReference type="ARBA" id="ARBA00004123"/>
    </source>
</evidence>
<keyword evidence="12" id="KW-0810">Translation regulation</keyword>
<dbReference type="SUPFAM" id="SSF55347">
    <property type="entry name" value="Glyceraldehyde-3-phosphate dehydrogenase-like, C-terminal domain"/>
    <property type="match status" value="1"/>
</dbReference>